<reference evidence="1 2" key="1">
    <citation type="journal article" date="2020" name="Cell">
        <title>Large-Scale Comparative Analyses of Tick Genomes Elucidate Their Genetic Diversity and Vector Capacities.</title>
        <authorList>
            <consortium name="Tick Genome and Microbiome Consortium (TIGMIC)"/>
            <person name="Jia N."/>
            <person name="Wang J."/>
            <person name="Shi W."/>
            <person name="Du L."/>
            <person name="Sun Y."/>
            <person name="Zhan W."/>
            <person name="Jiang J.F."/>
            <person name="Wang Q."/>
            <person name="Zhang B."/>
            <person name="Ji P."/>
            <person name="Bell-Sakyi L."/>
            <person name="Cui X.M."/>
            <person name="Yuan T.T."/>
            <person name="Jiang B.G."/>
            <person name="Yang W.F."/>
            <person name="Lam T.T."/>
            <person name="Chang Q.C."/>
            <person name="Ding S.J."/>
            <person name="Wang X.J."/>
            <person name="Zhu J.G."/>
            <person name="Ruan X.D."/>
            <person name="Zhao L."/>
            <person name="Wei J.T."/>
            <person name="Ye R.Z."/>
            <person name="Que T.C."/>
            <person name="Du C.H."/>
            <person name="Zhou Y.H."/>
            <person name="Cheng J.X."/>
            <person name="Dai P.F."/>
            <person name="Guo W.B."/>
            <person name="Han X.H."/>
            <person name="Huang E.J."/>
            <person name="Li L.F."/>
            <person name="Wei W."/>
            <person name="Gao Y.C."/>
            <person name="Liu J.Z."/>
            <person name="Shao H.Z."/>
            <person name="Wang X."/>
            <person name="Wang C.C."/>
            <person name="Yang T.C."/>
            <person name="Huo Q.B."/>
            <person name="Li W."/>
            <person name="Chen H.Y."/>
            <person name="Chen S.E."/>
            <person name="Zhou L.G."/>
            <person name="Ni X.B."/>
            <person name="Tian J.H."/>
            <person name="Sheng Y."/>
            <person name="Liu T."/>
            <person name="Pan Y.S."/>
            <person name="Xia L.Y."/>
            <person name="Li J."/>
            <person name="Zhao F."/>
            <person name="Cao W.C."/>
        </authorList>
    </citation>
    <scope>NUCLEOTIDE SEQUENCE [LARGE SCALE GENOMIC DNA]</scope>
    <source>
        <strain evidence="1">Iper-2018</strain>
    </source>
</reference>
<gene>
    <name evidence="1" type="ORF">HPB47_024588</name>
</gene>
<sequence length="787" mass="86446">MSYGQEDLKAEASSASERVASESVSLARHVPVGLPPVGGIPGCCDFQPVLYVKSQPGPVVLGQSSNAAAYLARPESNMADDDSSYQKDDDKAGFQEDLKPSSSQIVHGSPIGDERPQLPHQLLQDIPDGAAHGLAQMGPLVHSGTALETVLSKLPESIHPVIQGQGEHIMSALAGLDGSLQASNMEQLLQHVHASGGVAPDVERLIASVISAHHGGQHGGQGGHQGYGGFDGQEQQGPHDNHPTAPPFHPRPDKNIFRWYPKPRAKSQPTSKPPTYKETPKRPSLHQQHLEEQRQRHAHQQVMGASPLHMALVQGPLHSMMLHNHLQQLEAPPLAHHYGVLDEIVRGRPQEDYDPRQPPRIHVEDVPADVLATGIHPNGHPIRVDGINLNIIAPSHPDPAQSRFPSRRPEPPGPPPPPPQPFFTHFHRPEDVASAPFFQDQFEPQQHQPPPQQQPLQQQQQSQDHSQNRDTNLQNHQHGNGSDYTDHEDQFQDYGQAEYQDSQDSNQKNKQDQKERDPESQDSKKHFHGQLPDPQKLVQSKQEPNDRDQASGSQHEDAEYEQEAEDSAETPAAQSAEGSQAESEEVQQERPKEKKGQRGAIHFHPIQTQKAQKEEEKAQLYHAYYAPAQHKPPPGYVRMTVDEFNKLFKDAEIQFIGSESDLNKKLAGKVPSTKLQLAQSDSKEDSTVKIETVGEDKKTSVRTSVSVSTSSSSSDGAHNFHSVIQPRENAARATGDGGEPIELTTHRSEKISSNKPVSENRDGAKGAHNLFGARLKTPKSGLLKQAS</sequence>
<keyword evidence="2" id="KW-1185">Reference proteome</keyword>
<organism evidence="1 2">
    <name type="scientific">Ixodes persulcatus</name>
    <name type="common">Taiga tick</name>
    <dbReference type="NCBI Taxonomy" id="34615"/>
    <lineage>
        <taxon>Eukaryota</taxon>
        <taxon>Metazoa</taxon>
        <taxon>Ecdysozoa</taxon>
        <taxon>Arthropoda</taxon>
        <taxon>Chelicerata</taxon>
        <taxon>Arachnida</taxon>
        <taxon>Acari</taxon>
        <taxon>Parasitiformes</taxon>
        <taxon>Ixodida</taxon>
        <taxon>Ixodoidea</taxon>
        <taxon>Ixodidae</taxon>
        <taxon>Ixodinae</taxon>
        <taxon>Ixodes</taxon>
    </lineage>
</organism>
<protein>
    <submittedName>
        <fullName evidence="1">Uncharacterized protein</fullName>
    </submittedName>
</protein>
<dbReference type="EMBL" id="JABSTQ010009524">
    <property type="protein sequence ID" value="KAG0428428.1"/>
    <property type="molecule type" value="Genomic_DNA"/>
</dbReference>
<name>A0AC60Q4G1_IXOPE</name>
<comment type="caution">
    <text evidence="1">The sequence shown here is derived from an EMBL/GenBank/DDBJ whole genome shotgun (WGS) entry which is preliminary data.</text>
</comment>
<dbReference type="Proteomes" id="UP000805193">
    <property type="component" value="Unassembled WGS sequence"/>
</dbReference>
<evidence type="ECO:0000313" key="2">
    <source>
        <dbReference type="Proteomes" id="UP000805193"/>
    </source>
</evidence>
<evidence type="ECO:0000313" key="1">
    <source>
        <dbReference type="EMBL" id="KAG0428428.1"/>
    </source>
</evidence>
<accession>A0AC60Q4G1</accession>
<proteinExistence type="predicted"/>